<reference evidence="6" key="2">
    <citation type="submission" date="2023-01" db="EMBL/GenBank/DDBJ databases">
        <authorList>
            <person name="Sun Q."/>
            <person name="Evtushenko L."/>
        </authorList>
    </citation>
    <scope>NUCLEOTIDE SEQUENCE</scope>
    <source>
        <strain evidence="6">VKM B-2748</strain>
    </source>
</reference>
<dbReference type="InterPro" id="IPR005330">
    <property type="entry name" value="MHYT_dom"/>
</dbReference>
<dbReference type="InterPro" id="IPR043128">
    <property type="entry name" value="Rev_trsase/Diguanyl_cyclase"/>
</dbReference>
<protein>
    <submittedName>
        <fullName evidence="6">Diguanylate cyclase</fullName>
    </submittedName>
</protein>
<name>A0A9W6N6E1_9HYPH</name>
<evidence type="ECO:0000259" key="5">
    <source>
        <dbReference type="PROSITE" id="PS50924"/>
    </source>
</evidence>
<feature type="transmembrane region" description="Helical" evidence="1">
    <location>
        <begin position="47"/>
        <end position="72"/>
    </location>
</feature>
<dbReference type="InterPro" id="IPR035965">
    <property type="entry name" value="PAS-like_dom_sf"/>
</dbReference>
<dbReference type="SUPFAM" id="SSF55785">
    <property type="entry name" value="PYP-like sensor domain (PAS domain)"/>
    <property type="match status" value="1"/>
</dbReference>
<comment type="caution">
    <text evidence="6">The sequence shown here is derived from an EMBL/GenBank/DDBJ whole genome shotgun (WGS) entry which is preliminary data.</text>
</comment>
<dbReference type="SUPFAM" id="SSF141868">
    <property type="entry name" value="EAL domain-like"/>
    <property type="match status" value="1"/>
</dbReference>
<keyword evidence="1" id="KW-1133">Transmembrane helix</keyword>
<feature type="domain" description="EAL" evidence="3">
    <location>
        <begin position="532"/>
        <end position="782"/>
    </location>
</feature>
<dbReference type="Pfam" id="PF00563">
    <property type="entry name" value="EAL"/>
    <property type="match status" value="1"/>
</dbReference>
<dbReference type="Pfam" id="PF00990">
    <property type="entry name" value="GGDEF"/>
    <property type="match status" value="1"/>
</dbReference>
<dbReference type="InterPro" id="IPR000160">
    <property type="entry name" value="GGDEF_dom"/>
</dbReference>
<dbReference type="PANTHER" id="PTHR44757:SF2">
    <property type="entry name" value="BIOFILM ARCHITECTURE MAINTENANCE PROTEIN MBAA"/>
    <property type="match status" value="1"/>
</dbReference>
<feature type="transmembrane region" description="Helical" evidence="1">
    <location>
        <begin position="215"/>
        <end position="237"/>
    </location>
</feature>
<proteinExistence type="predicted"/>
<evidence type="ECO:0000313" key="7">
    <source>
        <dbReference type="Proteomes" id="UP001143309"/>
    </source>
</evidence>
<feature type="transmembrane region" description="Helical" evidence="1">
    <location>
        <begin position="16"/>
        <end position="35"/>
    </location>
</feature>
<dbReference type="RefSeq" id="WP_271199707.1">
    <property type="nucleotide sequence ID" value="NZ_BSFL01000001.1"/>
</dbReference>
<dbReference type="SMART" id="SM00091">
    <property type="entry name" value="PAS"/>
    <property type="match status" value="1"/>
</dbReference>
<feature type="transmembrane region" description="Helical" evidence="1">
    <location>
        <begin position="112"/>
        <end position="132"/>
    </location>
</feature>
<dbReference type="PROSITE" id="PS50887">
    <property type="entry name" value="GGDEF"/>
    <property type="match status" value="1"/>
</dbReference>
<dbReference type="AlphaFoldDB" id="A0A9W6N6E1"/>
<accession>A0A9W6N6E1</accession>
<dbReference type="InterPro" id="IPR001633">
    <property type="entry name" value="EAL_dom"/>
</dbReference>
<evidence type="ECO:0000256" key="2">
    <source>
        <dbReference type="SAM" id="MobiDB-lite"/>
    </source>
</evidence>
<sequence>MLKVVGCFVEDHDLRLVLLAALICAVAAVATIKLLRHALLQDSRMRAVWLGVAAIAGGFGVWATHFVAMLAFSPDAPSGYDVSLTATSLALAIGATGVGLAVASWRGVYASIGGAIVGAGVAAMHFTGMAAFEIAGRIDWDMGLVAWAIGLGATLGAMAFATALRNDKRSVRRELYAAGLLVLAICSLHFTAMGALTITPDPRIVIPENSLPTTWIAAAVATVSLLILLLATAALLLDIRDLRRLQREAERMRSLSNASVEGLLVVRDGVIVNANETFAALSGVSTEALAGQKLAAYLPGIDAAAILAGASIEGDMLGAGGASLPVEILARRLDDAPKPLVAVAVRDLRARRKAESDIYFLAHHDPLTGIANRSTFHERLDRALESAREAGGQVAVLGIDLDRFKDVNDLFGHAAGDAVLRQVAEILRAAVPAGDCVARVGGDEFAVLATVANPDEAEALARAILRRAQGGLDQSGDGSIGLSIGVAIFPRDSGERETLLSYADMALYRAKHEGRGRCCVFEPAMSAELHDRRLLEHELRGAIGRGELALAFQPQMDVASGAIVGFEALARWSHPIRGPVSPALFIPLAEESGAILEIGEWVLRHACLEAAGWASPLTIAVNVSAVQLHSTSFWDQVHRALFETGLPAARLELEVTETALIRDLPRALNTLRRLKALGVRIAMDDFGTGYSSLSNLRAFPFDKIKIDASFVKSVDGNPQAAAIVRSVLGLGRGLGLPVLAEGVETEAEMTFLRAENCAGAQGYLFGRPGPIESFASVTGLAGAPAAGHTPPEPATGAEANSLQTAA</sequence>
<dbReference type="NCBIfam" id="TIGR00254">
    <property type="entry name" value="GGDEF"/>
    <property type="match status" value="1"/>
</dbReference>
<dbReference type="Gene3D" id="3.20.20.450">
    <property type="entry name" value="EAL domain"/>
    <property type="match status" value="1"/>
</dbReference>
<keyword evidence="1" id="KW-0812">Transmembrane</keyword>
<dbReference type="Pfam" id="PF03707">
    <property type="entry name" value="MHYT"/>
    <property type="match status" value="2"/>
</dbReference>
<evidence type="ECO:0000256" key="1">
    <source>
        <dbReference type="PROSITE-ProRule" id="PRU00244"/>
    </source>
</evidence>
<dbReference type="SMART" id="SM00052">
    <property type="entry name" value="EAL"/>
    <property type="match status" value="1"/>
</dbReference>
<feature type="transmembrane region" description="Helical" evidence="1">
    <location>
        <begin position="84"/>
        <end position="105"/>
    </location>
</feature>
<evidence type="ECO:0000259" key="4">
    <source>
        <dbReference type="PROSITE" id="PS50887"/>
    </source>
</evidence>
<evidence type="ECO:0000313" key="6">
    <source>
        <dbReference type="EMBL" id="GLK79241.1"/>
    </source>
</evidence>
<dbReference type="PROSITE" id="PS50924">
    <property type="entry name" value="MHYT"/>
    <property type="match status" value="1"/>
</dbReference>
<keyword evidence="7" id="KW-1185">Reference proteome</keyword>
<dbReference type="PANTHER" id="PTHR44757">
    <property type="entry name" value="DIGUANYLATE CYCLASE DGCP"/>
    <property type="match status" value="1"/>
</dbReference>
<dbReference type="Gene3D" id="3.30.450.20">
    <property type="entry name" value="PAS domain"/>
    <property type="match status" value="1"/>
</dbReference>
<dbReference type="SMART" id="SM00267">
    <property type="entry name" value="GGDEF"/>
    <property type="match status" value="1"/>
</dbReference>
<feature type="transmembrane region" description="Helical" evidence="1">
    <location>
        <begin position="175"/>
        <end position="195"/>
    </location>
</feature>
<dbReference type="InterPro" id="IPR000014">
    <property type="entry name" value="PAS"/>
</dbReference>
<dbReference type="PROSITE" id="PS50883">
    <property type="entry name" value="EAL"/>
    <property type="match status" value="1"/>
</dbReference>
<gene>
    <name evidence="6" type="ORF">GCM10008174_09820</name>
</gene>
<dbReference type="EMBL" id="BSFL01000001">
    <property type="protein sequence ID" value="GLK79241.1"/>
    <property type="molecule type" value="Genomic_DNA"/>
</dbReference>
<feature type="domain" description="GGDEF" evidence="4">
    <location>
        <begin position="392"/>
        <end position="523"/>
    </location>
</feature>
<feature type="transmembrane region" description="Helical" evidence="1">
    <location>
        <begin position="144"/>
        <end position="163"/>
    </location>
</feature>
<dbReference type="InterPro" id="IPR035919">
    <property type="entry name" value="EAL_sf"/>
</dbReference>
<dbReference type="InterPro" id="IPR052155">
    <property type="entry name" value="Biofilm_reg_signaling"/>
</dbReference>
<keyword evidence="1" id="KW-0472">Membrane</keyword>
<dbReference type="FunFam" id="3.30.70.270:FF:000001">
    <property type="entry name" value="Diguanylate cyclase domain protein"/>
    <property type="match status" value="1"/>
</dbReference>
<dbReference type="CDD" id="cd01949">
    <property type="entry name" value="GGDEF"/>
    <property type="match status" value="1"/>
</dbReference>
<dbReference type="Proteomes" id="UP001143309">
    <property type="component" value="Unassembled WGS sequence"/>
</dbReference>
<feature type="domain" description="MHYT" evidence="5">
    <location>
        <begin position="12"/>
        <end position="199"/>
    </location>
</feature>
<dbReference type="GO" id="GO:0016020">
    <property type="term" value="C:membrane"/>
    <property type="evidence" value="ECO:0007669"/>
    <property type="project" value="UniProtKB-UniRule"/>
</dbReference>
<reference evidence="6" key="1">
    <citation type="journal article" date="2014" name="Int. J. Syst. Evol. Microbiol.">
        <title>Complete genome sequence of Corynebacterium casei LMG S-19264T (=DSM 44701T), isolated from a smear-ripened cheese.</title>
        <authorList>
            <consortium name="US DOE Joint Genome Institute (JGI-PGF)"/>
            <person name="Walter F."/>
            <person name="Albersmeier A."/>
            <person name="Kalinowski J."/>
            <person name="Ruckert C."/>
        </authorList>
    </citation>
    <scope>NUCLEOTIDE SEQUENCE</scope>
    <source>
        <strain evidence="6">VKM B-2748</strain>
    </source>
</reference>
<dbReference type="CDD" id="cd01948">
    <property type="entry name" value="EAL"/>
    <property type="match status" value="1"/>
</dbReference>
<dbReference type="InterPro" id="IPR029787">
    <property type="entry name" value="Nucleotide_cyclase"/>
</dbReference>
<dbReference type="Gene3D" id="3.30.70.270">
    <property type="match status" value="1"/>
</dbReference>
<dbReference type="SUPFAM" id="SSF55073">
    <property type="entry name" value="Nucleotide cyclase"/>
    <property type="match status" value="1"/>
</dbReference>
<evidence type="ECO:0000259" key="3">
    <source>
        <dbReference type="PROSITE" id="PS50883"/>
    </source>
</evidence>
<dbReference type="GO" id="GO:0003824">
    <property type="term" value="F:catalytic activity"/>
    <property type="evidence" value="ECO:0007669"/>
    <property type="project" value="UniProtKB-ARBA"/>
</dbReference>
<organism evidence="6 7">
    <name type="scientific">Methylopila turkensis</name>
    <dbReference type="NCBI Taxonomy" id="1437816"/>
    <lineage>
        <taxon>Bacteria</taxon>
        <taxon>Pseudomonadati</taxon>
        <taxon>Pseudomonadota</taxon>
        <taxon>Alphaproteobacteria</taxon>
        <taxon>Hyphomicrobiales</taxon>
        <taxon>Methylopilaceae</taxon>
        <taxon>Methylopila</taxon>
    </lineage>
</organism>
<feature type="region of interest" description="Disordered" evidence="2">
    <location>
        <begin position="782"/>
        <end position="806"/>
    </location>
</feature>